<keyword evidence="2" id="KW-0812">Transmembrane</keyword>
<sequence>MIRPKLPLRRPLAILGAAVLGLGAALTAAAPASAHHPEITGTVVCPSGSNEKVITWTISHSEADKSATILGVLGTPDTPVTTKEGQVLAKIDGGSAPDAVQPVLVKKNRDNDSDTVVVTQKVPGTTTGVVSLDVYMKWIQDDKTVLEKKTNDNEDGDVNVGNQTCGEQPPVCVDASKAKFKHTFDGPGGKATVELQGNLPLCDGVKQPFTLVSYFAPRPQYDVPQYLYGKDTDVIEAGTTSIALEVPVPDCNTQVDLIWGGESEIIEEIVAGGARYGDKKLGSRGEPGSRSEGPQGWYNGGTKACQQPAADFVSNCDGSVAVNLSNNGEISKYPVEFTITAGEWTKKVSIAAGKGDTVLVPAEHAAEIVVTAEGFETKKGGWQRPEECELPEVLVDADCDTFGVGVLNPEGNTPLKVEVTYGDETKTLTVAPGNTEPEVVTFKPGKSTTASVVFPELGGEPLEVVFEKPANCGGGGGGSDEPGLPVTGAAAGGIAIAAGVLLIAGVVLFIVARRRRVTFTA</sequence>
<organism evidence="4 5">
    <name type="scientific">Plantactinospora sonchi</name>
    <dbReference type="NCBI Taxonomy" id="1544735"/>
    <lineage>
        <taxon>Bacteria</taxon>
        <taxon>Bacillati</taxon>
        <taxon>Actinomycetota</taxon>
        <taxon>Actinomycetes</taxon>
        <taxon>Micromonosporales</taxon>
        <taxon>Micromonosporaceae</taxon>
        <taxon>Plantactinospora</taxon>
    </lineage>
</organism>
<dbReference type="Proteomes" id="UP001332243">
    <property type="component" value="Unassembled WGS sequence"/>
</dbReference>
<feature type="chain" id="PRO_5046001965" evidence="3">
    <location>
        <begin position="35"/>
        <end position="521"/>
    </location>
</feature>
<feature type="compositionally biased region" description="Basic and acidic residues" evidence="1">
    <location>
        <begin position="277"/>
        <end position="289"/>
    </location>
</feature>
<gene>
    <name evidence="4" type="ORF">V1633_20650</name>
</gene>
<evidence type="ECO:0000313" key="4">
    <source>
        <dbReference type="EMBL" id="MEE6260899.1"/>
    </source>
</evidence>
<name>A0ABU7RWL1_9ACTN</name>
<keyword evidence="2" id="KW-0472">Membrane</keyword>
<proteinExistence type="predicted"/>
<keyword evidence="5" id="KW-1185">Reference proteome</keyword>
<dbReference type="RefSeq" id="WP_331216013.1">
    <property type="nucleotide sequence ID" value="NZ_JAZGQK010000017.1"/>
</dbReference>
<keyword evidence="2" id="KW-1133">Transmembrane helix</keyword>
<evidence type="ECO:0000256" key="1">
    <source>
        <dbReference type="SAM" id="MobiDB-lite"/>
    </source>
</evidence>
<protein>
    <submittedName>
        <fullName evidence="4">LPXTG cell wall anchor domain-containing protein</fullName>
    </submittedName>
</protein>
<evidence type="ECO:0000313" key="5">
    <source>
        <dbReference type="Proteomes" id="UP001332243"/>
    </source>
</evidence>
<accession>A0ABU7RWL1</accession>
<comment type="caution">
    <text evidence="4">The sequence shown here is derived from an EMBL/GenBank/DDBJ whole genome shotgun (WGS) entry which is preliminary data.</text>
</comment>
<reference evidence="4 5" key="1">
    <citation type="submission" date="2024-01" db="EMBL/GenBank/DDBJ databases">
        <title>Genome insights into Plantactinospora sonchi sp. nov.</title>
        <authorList>
            <person name="Wang L."/>
        </authorList>
    </citation>
    <scope>NUCLEOTIDE SEQUENCE [LARGE SCALE GENOMIC DNA]</scope>
    <source>
        <strain evidence="4 5">NEAU-QY2</strain>
    </source>
</reference>
<dbReference type="NCBIfam" id="TIGR01167">
    <property type="entry name" value="LPXTG_anchor"/>
    <property type="match status" value="1"/>
</dbReference>
<feature type="signal peptide" evidence="3">
    <location>
        <begin position="1"/>
        <end position="34"/>
    </location>
</feature>
<keyword evidence="3" id="KW-0732">Signal</keyword>
<feature type="region of interest" description="Disordered" evidence="1">
    <location>
        <begin position="277"/>
        <end position="300"/>
    </location>
</feature>
<dbReference type="EMBL" id="JAZGQK010000017">
    <property type="protein sequence ID" value="MEE6260899.1"/>
    <property type="molecule type" value="Genomic_DNA"/>
</dbReference>
<evidence type="ECO:0000256" key="2">
    <source>
        <dbReference type="SAM" id="Phobius"/>
    </source>
</evidence>
<evidence type="ECO:0000256" key="3">
    <source>
        <dbReference type="SAM" id="SignalP"/>
    </source>
</evidence>
<feature type="transmembrane region" description="Helical" evidence="2">
    <location>
        <begin position="489"/>
        <end position="512"/>
    </location>
</feature>